<dbReference type="InterPro" id="IPR002110">
    <property type="entry name" value="Ankyrin_rpt"/>
</dbReference>
<proteinExistence type="predicted"/>
<dbReference type="STRING" id="77044.A0A1W2TKC6"/>
<dbReference type="InterPro" id="IPR056884">
    <property type="entry name" value="NPHP3-like_N"/>
</dbReference>
<dbReference type="EMBL" id="DF977457">
    <property type="protein sequence ID" value="GAP88715.1"/>
    <property type="molecule type" value="Genomic_DNA"/>
</dbReference>
<dbReference type="PROSITE" id="PS50297">
    <property type="entry name" value="ANK_REP_REGION"/>
    <property type="match status" value="1"/>
</dbReference>
<feature type="repeat" description="ANK" evidence="3">
    <location>
        <begin position="995"/>
        <end position="1027"/>
    </location>
</feature>
<name>A0A1W2TKC6_ROSNE</name>
<evidence type="ECO:0000259" key="4">
    <source>
        <dbReference type="Pfam" id="PF24883"/>
    </source>
</evidence>
<dbReference type="InterPro" id="IPR036770">
    <property type="entry name" value="Ankyrin_rpt-contain_sf"/>
</dbReference>
<evidence type="ECO:0000256" key="1">
    <source>
        <dbReference type="ARBA" id="ARBA00022737"/>
    </source>
</evidence>
<evidence type="ECO:0000256" key="2">
    <source>
        <dbReference type="ARBA" id="ARBA00023043"/>
    </source>
</evidence>
<reference evidence="5" key="1">
    <citation type="submission" date="2016-03" db="EMBL/GenBank/DDBJ databases">
        <title>Draft genome sequence of Rosellinia necatrix.</title>
        <authorList>
            <person name="Kanematsu S."/>
        </authorList>
    </citation>
    <scope>NUCLEOTIDE SEQUENCE [LARGE SCALE GENOMIC DNA]</scope>
    <source>
        <strain evidence="5">W97</strain>
    </source>
</reference>
<dbReference type="SUPFAM" id="SSF48403">
    <property type="entry name" value="Ankyrin repeat"/>
    <property type="match status" value="1"/>
</dbReference>
<protein>
    <submittedName>
        <fullName evidence="5">Putative ankyrin repeat-containing domain protein</fullName>
    </submittedName>
</protein>
<dbReference type="PANTHER" id="PTHR24198">
    <property type="entry name" value="ANKYRIN REPEAT AND PROTEIN KINASE DOMAIN-CONTAINING PROTEIN"/>
    <property type="match status" value="1"/>
</dbReference>
<evidence type="ECO:0000313" key="6">
    <source>
        <dbReference type="Proteomes" id="UP000054516"/>
    </source>
</evidence>
<accession>A0A1W2TKC6</accession>
<dbReference type="OrthoDB" id="341259at2759"/>
<organism evidence="5">
    <name type="scientific">Rosellinia necatrix</name>
    <name type="common">White root-rot fungus</name>
    <dbReference type="NCBI Taxonomy" id="77044"/>
    <lineage>
        <taxon>Eukaryota</taxon>
        <taxon>Fungi</taxon>
        <taxon>Dikarya</taxon>
        <taxon>Ascomycota</taxon>
        <taxon>Pezizomycotina</taxon>
        <taxon>Sordariomycetes</taxon>
        <taxon>Xylariomycetidae</taxon>
        <taxon>Xylariales</taxon>
        <taxon>Xylariaceae</taxon>
        <taxon>Rosellinia</taxon>
    </lineage>
</organism>
<dbReference type="AlphaFoldDB" id="A0A1W2TKC6"/>
<dbReference type="SMART" id="SM00248">
    <property type="entry name" value="ANK"/>
    <property type="match status" value="6"/>
</dbReference>
<dbReference type="Gene3D" id="1.25.40.20">
    <property type="entry name" value="Ankyrin repeat-containing domain"/>
    <property type="match status" value="2"/>
</dbReference>
<dbReference type="Pfam" id="PF12796">
    <property type="entry name" value="Ank_2"/>
    <property type="match status" value="2"/>
</dbReference>
<evidence type="ECO:0000256" key="3">
    <source>
        <dbReference type="PROSITE-ProRule" id="PRU00023"/>
    </source>
</evidence>
<keyword evidence="6" id="KW-1185">Reference proteome</keyword>
<gene>
    <name evidence="5" type="ORF">SAMD00023353_1201300</name>
</gene>
<dbReference type="PANTHER" id="PTHR24198:SF165">
    <property type="entry name" value="ANKYRIN REPEAT-CONTAINING PROTEIN-RELATED"/>
    <property type="match status" value="1"/>
</dbReference>
<dbReference type="Pfam" id="PF24883">
    <property type="entry name" value="NPHP3_N"/>
    <property type="match status" value="1"/>
</dbReference>
<evidence type="ECO:0000313" key="5">
    <source>
        <dbReference type="EMBL" id="GAP88715.1"/>
    </source>
</evidence>
<sequence length="1149" mass="129666">MAHPFNYQNVHEGMEVTVDPERAPDSTANCLADVVHVFGMEGPTRVSLRAILDSSIRVKRELTFSVNMTDPILWGTKTNVVEDEALRFLRGLTYFRQNIKDRTERPIVFVAYDFGALVLKKAIAISGGQRGEWSGIFSSTARLIFYECFHRNERGDSLYHKIGVFVERRLPEPGMVSLWDKAIYKLSRAATLTTQLFLESKITLRSRVISLYANKTKAGSIDEVFDYGIATIGHPTEYTIEEGDDSSNPFPDLDAKIRFDIGIEERNPEPSLWGWEDALRSLAPRHHQLRAKSPEPRVSVLKAPEYKRWRSTRGVHMLYIHGKHRTAINAAAEQIHLRWQAQQRDNGIHRPCSFYYSFMWASPDNKPTLTNMLCGLLFQMISTRPYDMKDEAFSIAHDQLMLQRAWTEQDLIVHILDIRQLQLIGCNILLVLQDIDQCSKDSLATFLTALNKKASMTEGSLHIVVTAEDTSTLNGLIPDIHIDYYNPSTAFDKASSAFVAIMADICPAGAKTRPIKTWMRAATSSLGMKELEMMINIIKHRTKWLLKPSVIDEYMFSDLVESFLVNLPKMSIVDKELQSQDRHAIPDQKVRHWILGWIAMMDFRLTRRELGILVYYHDSKTTPIVSHMTEDAVEHASWQVHLWLGGIIDFSSGYASMRDDMRELLESSKMFKEAKRTTAPAIRSFIENYLVNKQIQEQFNRIYADYESKVATHSKGPVMSPWIPGDEILLFSAIRSFPRLLSDDVAFMEALAPRLAAENGPFTSWAKLYWAMDNPFSRRRSPTFTSAGRMLLELGILKDAPYSILESAVPHAFTADDRFALSIREGNEKRALTLFKTVLRNSGHDTNNKGMQVALWRATWLGMNDLVESMLENGVAPDPSISSGDTTVLREFVSPLDMACRLGRTDILKTLIRHGARTEYGSVGRTLAIAACEGHADCLSHLFSVNSRLLEEMKDKATPLNSASRWGQWKVVEVLLQYRFDPDMEMTQNGLKETKKWTPIVSAAEFGHLKTIRALLRDGADPNMPGYEGEGTALSFAAVRAGSAEVVRLLLRSGAEPDHKLISPPLLVQVVGSKDVSAGDKLKIVDAVADYMQPNTNVARAHGTSSIMVAAENRDVATVRRLLKRDAKADMADNQGSAGWLRLLWFWLK</sequence>
<feature type="repeat" description="ANK" evidence="3">
    <location>
        <begin position="1102"/>
        <end position="1134"/>
    </location>
</feature>
<feature type="repeat" description="ANK" evidence="3">
    <location>
        <begin position="891"/>
        <end position="923"/>
    </location>
</feature>
<dbReference type="PROSITE" id="PS50088">
    <property type="entry name" value="ANK_REPEAT"/>
    <property type="match status" value="3"/>
</dbReference>
<dbReference type="Proteomes" id="UP000054516">
    <property type="component" value="Unassembled WGS sequence"/>
</dbReference>
<keyword evidence="2 3" id="KW-0040">ANK repeat</keyword>
<feature type="domain" description="Nephrocystin 3-like N-terminal" evidence="4">
    <location>
        <begin position="300"/>
        <end position="466"/>
    </location>
</feature>
<keyword evidence="1" id="KW-0677">Repeat</keyword>